<dbReference type="EMBL" id="QXFZ01002074">
    <property type="protein sequence ID" value="KAE9081110.1"/>
    <property type="molecule type" value="Genomic_DNA"/>
</dbReference>
<accession>A0A6A3E427</accession>
<organism evidence="2 6">
    <name type="scientific">Phytophthora fragariae</name>
    <dbReference type="NCBI Taxonomy" id="53985"/>
    <lineage>
        <taxon>Eukaryota</taxon>
        <taxon>Sar</taxon>
        <taxon>Stramenopiles</taxon>
        <taxon>Oomycota</taxon>
        <taxon>Peronosporomycetes</taxon>
        <taxon>Peronosporales</taxon>
        <taxon>Peronosporaceae</taxon>
        <taxon>Phytophthora</taxon>
    </lineage>
</organism>
<evidence type="ECO:0000313" key="7">
    <source>
        <dbReference type="Proteomes" id="UP000437068"/>
    </source>
</evidence>
<evidence type="ECO:0000313" key="8">
    <source>
        <dbReference type="Proteomes" id="UP000441208"/>
    </source>
</evidence>
<evidence type="ECO:0000313" key="3">
    <source>
        <dbReference type="EMBL" id="KAE9081110.1"/>
    </source>
</evidence>
<feature type="region of interest" description="Disordered" evidence="1">
    <location>
        <begin position="61"/>
        <end position="127"/>
    </location>
</feature>
<evidence type="ECO:0000313" key="5">
    <source>
        <dbReference type="EMBL" id="KAE9355835.1"/>
    </source>
</evidence>
<feature type="compositionally biased region" description="Polar residues" evidence="1">
    <location>
        <begin position="158"/>
        <end position="167"/>
    </location>
</feature>
<proteinExistence type="predicted"/>
<dbReference type="Proteomes" id="UP000486351">
    <property type="component" value="Unassembled WGS sequence"/>
</dbReference>
<dbReference type="AlphaFoldDB" id="A0A6A3E427"/>
<reference evidence="6 7" key="1">
    <citation type="submission" date="2018-08" db="EMBL/GenBank/DDBJ databases">
        <title>Genomic investigation of the strawberry pathogen Phytophthora fragariae indicates pathogenicity is determined by transcriptional variation in three key races.</title>
        <authorList>
            <person name="Adams T.M."/>
            <person name="Armitage A.D."/>
            <person name="Sobczyk M.K."/>
            <person name="Bates H.J."/>
            <person name="Dunwell J.M."/>
            <person name="Nellist C.F."/>
            <person name="Harrison R.J."/>
        </authorList>
    </citation>
    <scope>NUCLEOTIDE SEQUENCE [LARGE SCALE GENOMIC DNA]</scope>
    <source>
        <strain evidence="4 7">A4</strain>
        <strain evidence="3 8">NOV-71</strain>
        <strain evidence="5 9">NOV-77</strain>
        <strain evidence="2 6">NOV-9</strain>
    </source>
</reference>
<evidence type="ECO:0000313" key="6">
    <source>
        <dbReference type="Proteomes" id="UP000429523"/>
    </source>
</evidence>
<gene>
    <name evidence="4" type="ORF">PF001_g21540</name>
    <name evidence="3" type="ORF">PF007_g22791</name>
    <name evidence="5" type="ORF">PF008_g3884</name>
    <name evidence="2" type="ORF">PF009_g23300</name>
</gene>
<protein>
    <submittedName>
        <fullName evidence="2">Uncharacterized protein</fullName>
    </submittedName>
</protein>
<sequence>MERDNNTPKRVTLTLIFVIQFLGRTLAHLLVDYPHWLCEFCEALVNISNSLFTLSARERRSANVGDAGARPTGEKDPQKSPRSKGACAGSASEDSKAAVTPAATGDSGTTGPAVPLPVPAGSEAEKEVEVERAAGDAVICRQRQGRRLVSVGPRRQGVRSQQRQTADSGAVSDATGGGVPRRSGGASGVDEVGGAAGDMSRRGEAGVEGVVDMMAQVKRHPPTT</sequence>
<dbReference type="EMBL" id="QXGF01002026">
    <property type="protein sequence ID" value="KAE8926511.1"/>
    <property type="molecule type" value="Genomic_DNA"/>
</dbReference>
<dbReference type="EMBL" id="QXGE01001975">
    <property type="protein sequence ID" value="KAE9286229.1"/>
    <property type="molecule type" value="Genomic_DNA"/>
</dbReference>
<dbReference type="Proteomes" id="UP000437068">
    <property type="component" value="Unassembled WGS sequence"/>
</dbReference>
<feature type="region of interest" description="Disordered" evidence="1">
    <location>
        <begin position="150"/>
        <end position="209"/>
    </location>
</feature>
<evidence type="ECO:0000256" key="1">
    <source>
        <dbReference type="SAM" id="MobiDB-lite"/>
    </source>
</evidence>
<dbReference type="Proteomes" id="UP000429523">
    <property type="component" value="Unassembled WGS sequence"/>
</dbReference>
<evidence type="ECO:0000313" key="2">
    <source>
        <dbReference type="EMBL" id="KAE8926511.1"/>
    </source>
</evidence>
<evidence type="ECO:0000313" key="9">
    <source>
        <dbReference type="Proteomes" id="UP000486351"/>
    </source>
</evidence>
<name>A0A6A3E427_9STRA</name>
<dbReference type="EMBL" id="QXFY01000125">
    <property type="protein sequence ID" value="KAE9355835.1"/>
    <property type="molecule type" value="Genomic_DNA"/>
</dbReference>
<dbReference type="Proteomes" id="UP000441208">
    <property type="component" value="Unassembled WGS sequence"/>
</dbReference>
<comment type="caution">
    <text evidence="2">The sequence shown here is derived from an EMBL/GenBank/DDBJ whole genome shotgun (WGS) entry which is preliminary data.</text>
</comment>
<evidence type="ECO:0000313" key="4">
    <source>
        <dbReference type="EMBL" id="KAE9286229.1"/>
    </source>
</evidence>